<dbReference type="PROSITE" id="PS51257">
    <property type="entry name" value="PROKAR_LIPOPROTEIN"/>
    <property type="match status" value="1"/>
</dbReference>
<feature type="transmembrane region" description="Helical" evidence="6">
    <location>
        <begin position="99"/>
        <end position="122"/>
    </location>
</feature>
<evidence type="ECO:0000256" key="2">
    <source>
        <dbReference type="ARBA" id="ARBA00022475"/>
    </source>
</evidence>
<protein>
    <submittedName>
        <fullName evidence="7">LptF/LptG family permease</fullName>
    </submittedName>
</protein>
<comment type="caution">
    <text evidence="7">The sequence shown here is derived from an EMBL/GenBank/DDBJ whole genome shotgun (WGS) entry which is preliminary data.</text>
</comment>
<proteinExistence type="predicted"/>
<dbReference type="RefSeq" id="WP_345078554.1">
    <property type="nucleotide sequence ID" value="NZ_BAABFA010000005.1"/>
</dbReference>
<keyword evidence="2" id="KW-1003">Cell membrane</keyword>
<keyword evidence="3 6" id="KW-0812">Transmembrane</keyword>
<feature type="transmembrane region" description="Helical" evidence="6">
    <location>
        <begin position="335"/>
        <end position="353"/>
    </location>
</feature>
<evidence type="ECO:0000256" key="3">
    <source>
        <dbReference type="ARBA" id="ARBA00022692"/>
    </source>
</evidence>
<feature type="transmembrane region" description="Helical" evidence="6">
    <location>
        <begin position="277"/>
        <end position="294"/>
    </location>
</feature>
<dbReference type="Proteomes" id="UP001500067">
    <property type="component" value="Unassembled WGS sequence"/>
</dbReference>
<evidence type="ECO:0000256" key="4">
    <source>
        <dbReference type="ARBA" id="ARBA00022989"/>
    </source>
</evidence>
<dbReference type="EMBL" id="BAABFA010000005">
    <property type="protein sequence ID" value="GAA4461701.1"/>
    <property type="molecule type" value="Genomic_DNA"/>
</dbReference>
<name>A0ABP8N5J0_9BACT</name>
<dbReference type="PANTHER" id="PTHR33529">
    <property type="entry name" value="SLR0882 PROTEIN-RELATED"/>
    <property type="match status" value="1"/>
</dbReference>
<feature type="transmembrane region" description="Helical" evidence="6">
    <location>
        <begin position="306"/>
        <end position="323"/>
    </location>
</feature>
<evidence type="ECO:0000256" key="6">
    <source>
        <dbReference type="SAM" id="Phobius"/>
    </source>
</evidence>
<dbReference type="PANTHER" id="PTHR33529:SF8">
    <property type="entry name" value="PERMEASE, YJGP_YJGQ FAMILY"/>
    <property type="match status" value="1"/>
</dbReference>
<evidence type="ECO:0000256" key="1">
    <source>
        <dbReference type="ARBA" id="ARBA00004651"/>
    </source>
</evidence>
<feature type="transmembrane region" description="Helical" evidence="6">
    <location>
        <begin position="12"/>
        <end position="32"/>
    </location>
</feature>
<dbReference type="Pfam" id="PF03739">
    <property type="entry name" value="LptF_LptG"/>
    <property type="match status" value="1"/>
</dbReference>
<keyword evidence="5 6" id="KW-0472">Membrane</keyword>
<gene>
    <name evidence="7" type="ORF">GCM10023093_06810</name>
</gene>
<sequence length="358" mass="40885">MKKLDRYIVGKFLTTFFFAIMILAVISCVIDYSEKVDNIVSKKAPLGVVVNYYKNFVPHITALLFPLFIFIATIFFTSKMAYKSEIIAILSSGVSFRRFLRPYVIGGGFLCLVSLVANHWIIPVANKQRIDFENTYINDANFRYAANDMHLGIAKGTYVYLQNFNFTNYMGNRFCVERIEGTLLKEKIMAEYAIYDTVKKTWELHNVMIRTNDSLHEKLVKLPMMEVKYPFSPRDLNKGDAIKEALTTPQLVAYLEAEQLRGQENLNTYLIEKERRTSQPFAGFVLTMIGACIASRKIRGGSGFHLALGIALSAIYIMFQQISNTFATKASLEPLIAVWIPNVIFGVVAYVLYRRQLR</sequence>
<organism evidence="7 8">
    <name type="scientific">Nemorincola caseinilytica</name>
    <dbReference type="NCBI Taxonomy" id="2054315"/>
    <lineage>
        <taxon>Bacteria</taxon>
        <taxon>Pseudomonadati</taxon>
        <taxon>Bacteroidota</taxon>
        <taxon>Chitinophagia</taxon>
        <taxon>Chitinophagales</taxon>
        <taxon>Chitinophagaceae</taxon>
        <taxon>Nemorincola</taxon>
    </lineage>
</organism>
<accession>A0ABP8N5J0</accession>
<keyword evidence="4 6" id="KW-1133">Transmembrane helix</keyword>
<evidence type="ECO:0000313" key="7">
    <source>
        <dbReference type="EMBL" id="GAA4461701.1"/>
    </source>
</evidence>
<feature type="transmembrane region" description="Helical" evidence="6">
    <location>
        <begin position="56"/>
        <end position="78"/>
    </location>
</feature>
<comment type="subcellular location">
    <subcellularLocation>
        <location evidence="1">Cell membrane</location>
        <topology evidence="1">Multi-pass membrane protein</topology>
    </subcellularLocation>
</comment>
<reference evidence="8" key="1">
    <citation type="journal article" date="2019" name="Int. J. Syst. Evol. Microbiol.">
        <title>The Global Catalogue of Microorganisms (GCM) 10K type strain sequencing project: providing services to taxonomists for standard genome sequencing and annotation.</title>
        <authorList>
            <consortium name="The Broad Institute Genomics Platform"/>
            <consortium name="The Broad Institute Genome Sequencing Center for Infectious Disease"/>
            <person name="Wu L."/>
            <person name="Ma J."/>
        </authorList>
    </citation>
    <scope>NUCLEOTIDE SEQUENCE [LARGE SCALE GENOMIC DNA]</scope>
    <source>
        <strain evidence="8">JCM 32105</strain>
    </source>
</reference>
<evidence type="ECO:0000256" key="5">
    <source>
        <dbReference type="ARBA" id="ARBA00023136"/>
    </source>
</evidence>
<dbReference type="InterPro" id="IPR005495">
    <property type="entry name" value="LptG/LptF_permease"/>
</dbReference>
<evidence type="ECO:0000313" key="8">
    <source>
        <dbReference type="Proteomes" id="UP001500067"/>
    </source>
</evidence>
<keyword evidence="8" id="KW-1185">Reference proteome</keyword>